<proteinExistence type="predicted"/>
<accession>A0A915CKT8</accession>
<dbReference type="WBParaSite" id="PgR256X_g005_t01">
    <property type="protein sequence ID" value="PgR256X_g005_t01"/>
    <property type="gene ID" value="PgR256X_g005"/>
</dbReference>
<keyword evidence="2" id="KW-1185">Reference proteome</keyword>
<feature type="region of interest" description="Disordered" evidence="1">
    <location>
        <begin position="1"/>
        <end position="66"/>
    </location>
</feature>
<dbReference type="Proteomes" id="UP000887569">
    <property type="component" value="Unplaced"/>
</dbReference>
<evidence type="ECO:0000313" key="2">
    <source>
        <dbReference type="Proteomes" id="UP000887569"/>
    </source>
</evidence>
<evidence type="ECO:0000256" key="1">
    <source>
        <dbReference type="SAM" id="MobiDB-lite"/>
    </source>
</evidence>
<organism evidence="2 3">
    <name type="scientific">Parascaris univalens</name>
    <name type="common">Nematode worm</name>
    <dbReference type="NCBI Taxonomy" id="6257"/>
    <lineage>
        <taxon>Eukaryota</taxon>
        <taxon>Metazoa</taxon>
        <taxon>Ecdysozoa</taxon>
        <taxon>Nematoda</taxon>
        <taxon>Chromadorea</taxon>
        <taxon>Rhabditida</taxon>
        <taxon>Spirurina</taxon>
        <taxon>Ascaridomorpha</taxon>
        <taxon>Ascaridoidea</taxon>
        <taxon>Ascarididae</taxon>
        <taxon>Parascaris</taxon>
    </lineage>
</organism>
<sequence length="66" mass="6938">MLDQEEHAGPGGSQLDPGGCSCDQEEQAGPGGSSWTRRELAGLGEEQLNQEAAAGPEEQLDQEEAR</sequence>
<evidence type="ECO:0000313" key="3">
    <source>
        <dbReference type="WBParaSite" id="PgR256X_g005_t01"/>
    </source>
</evidence>
<reference evidence="3" key="1">
    <citation type="submission" date="2022-11" db="UniProtKB">
        <authorList>
            <consortium name="WormBaseParasite"/>
        </authorList>
    </citation>
    <scope>IDENTIFICATION</scope>
</reference>
<dbReference type="AlphaFoldDB" id="A0A915CKT8"/>
<protein>
    <submittedName>
        <fullName evidence="3">Uncharacterized protein</fullName>
    </submittedName>
</protein>
<name>A0A915CKT8_PARUN</name>